<dbReference type="PIRSF" id="PIRSF000894">
    <property type="entry name" value="Acid_phosphatase"/>
    <property type="match status" value="1"/>
</dbReference>
<keyword evidence="3" id="KW-0964">Secreted</keyword>
<evidence type="ECO:0000313" key="19">
    <source>
        <dbReference type="EMBL" id="KLT41664.1"/>
    </source>
</evidence>
<feature type="active site" description="Proton donor" evidence="16">
    <location>
        <position position="350"/>
    </location>
</feature>
<dbReference type="CDD" id="cd07061">
    <property type="entry name" value="HP_HAP_like"/>
    <property type="match status" value="1"/>
</dbReference>
<dbReference type="AlphaFoldDB" id="A0A0J1B219"/>
<evidence type="ECO:0000256" key="8">
    <source>
        <dbReference type="ARBA" id="ARBA00042300"/>
    </source>
</evidence>
<accession>A0A0J1B219</accession>
<dbReference type="Gene3D" id="3.40.50.1240">
    <property type="entry name" value="Phosphoglycerate mutase-like"/>
    <property type="match status" value="1"/>
</dbReference>
<comment type="catalytic activity">
    <reaction evidence="12">
        <text>1D-myo-inositol 1,2,4,5,6-pentakisphosphate + H2O = 1D-myo-inositol 1,2,5,6-tetrakisphosphate + phosphate</text>
        <dbReference type="Rhea" id="RHEA:77115"/>
        <dbReference type="ChEBI" id="CHEBI:15377"/>
        <dbReference type="ChEBI" id="CHEBI:43474"/>
        <dbReference type="ChEBI" id="CHEBI:57798"/>
        <dbReference type="ChEBI" id="CHEBI:195535"/>
    </reaction>
    <physiologicalReaction direction="left-to-right" evidence="12">
        <dbReference type="Rhea" id="RHEA:77116"/>
    </physiologicalReaction>
</comment>
<dbReference type="EMBL" id="KQ087214">
    <property type="protein sequence ID" value="KLT41664.1"/>
    <property type="molecule type" value="Genomic_DNA"/>
</dbReference>
<comment type="subcellular location">
    <subcellularLocation>
        <location evidence="1">Secreted</location>
    </subcellularLocation>
</comment>
<comment type="catalytic activity">
    <reaction evidence="9">
        <text>1D-myo-inositol 1,2,5,6-tetrakisphosphate + H2O = 1D-myo-inositol 1,2,6-trisphosphate + phosphate</text>
        <dbReference type="Rhea" id="RHEA:77119"/>
        <dbReference type="ChEBI" id="CHEBI:15377"/>
        <dbReference type="ChEBI" id="CHEBI:43474"/>
        <dbReference type="ChEBI" id="CHEBI:195535"/>
        <dbReference type="ChEBI" id="CHEBI:195537"/>
    </reaction>
    <physiologicalReaction direction="left-to-right" evidence="9">
        <dbReference type="Rhea" id="RHEA:77120"/>
    </physiologicalReaction>
</comment>
<keyword evidence="18" id="KW-0812">Transmembrane</keyword>
<evidence type="ECO:0000256" key="17">
    <source>
        <dbReference type="PIRSR" id="PIRSR000894-2"/>
    </source>
</evidence>
<proteinExistence type="predicted"/>
<dbReference type="GO" id="GO:0005576">
    <property type="term" value="C:extracellular region"/>
    <property type="evidence" value="ECO:0007669"/>
    <property type="project" value="UniProtKB-SubCell"/>
</dbReference>
<evidence type="ECO:0000256" key="9">
    <source>
        <dbReference type="ARBA" id="ARBA00043670"/>
    </source>
</evidence>
<feature type="active site" description="Nucleophile" evidence="16">
    <location>
        <position position="83"/>
    </location>
</feature>
<reference evidence="19 20" key="1">
    <citation type="submission" date="2015-03" db="EMBL/GenBank/DDBJ databases">
        <title>Genomics and transcriptomics of the oil-accumulating basidiomycete yeast T. oleaginosus allow insights into substrate utilization and the diverse evolutionary trajectories of mating systems in fungi.</title>
        <authorList>
            <consortium name="DOE Joint Genome Institute"/>
            <person name="Kourist R."/>
            <person name="Kracht O."/>
            <person name="Bracharz F."/>
            <person name="Lipzen A."/>
            <person name="Nolan M."/>
            <person name="Ohm R."/>
            <person name="Grigoriev I."/>
            <person name="Sun S."/>
            <person name="Heitman J."/>
            <person name="Bruck T."/>
            <person name="Nowrousian M."/>
        </authorList>
    </citation>
    <scope>NUCLEOTIDE SEQUENCE [LARGE SCALE GENOMIC DNA]</scope>
    <source>
        <strain evidence="19 20">IBC0246</strain>
    </source>
</reference>
<dbReference type="InterPro" id="IPR029033">
    <property type="entry name" value="His_PPase_superfam"/>
</dbReference>
<dbReference type="GO" id="GO:0003993">
    <property type="term" value="F:acid phosphatase activity"/>
    <property type="evidence" value="ECO:0007669"/>
    <property type="project" value="TreeGrafter"/>
</dbReference>
<comment type="catalytic activity">
    <reaction evidence="11">
        <text>1D-myo-inositol 1,2,6-trisphosphate + H2O = 1D-myo-inositol 1,2-bisphosphate + phosphate</text>
        <dbReference type="Rhea" id="RHEA:77131"/>
        <dbReference type="ChEBI" id="CHEBI:15377"/>
        <dbReference type="ChEBI" id="CHEBI:43474"/>
        <dbReference type="ChEBI" id="CHEBI:195537"/>
        <dbReference type="ChEBI" id="CHEBI:195539"/>
    </reaction>
    <physiologicalReaction direction="left-to-right" evidence="11">
        <dbReference type="Rhea" id="RHEA:77132"/>
    </physiologicalReaction>
</comment>
<protein>
    <recommendedName>
        <fullName evidence="14">Phytase A</fullName>
    </recommendedName>
    <alternativeName>
        <fullName evidence="15">Histidine acid phosphatase phyA</fullName>
    </alternativeName>
    <alternativeName>
        <fullName evidence="8">Myo-inositol hexakisphosphate phosphohydrolase A</fullName>
    </alternativeName>
    <alternativeName>
        <fullName evidence="7">Myo-inositol-hexaphosphate 3-phosphohydrolase A</fullName>
    </alternativeName>
</protein>
<comment type="catalytic activity">
    <reaction evidence="13">
        <text>1D-myo-inositol hexakisphosphate + H2O = 1D-myo-inositol 1,2,4,5,6-pentakisphosphate + phosphate</text>
        <dbReference type="Rhea" id="RHEA:16989"/>
        <dbReference type="ChEBI" id="CHEBI:15377"/>
        <dbReference type="ChEBI" id="CHEBI:43474"/>
        <dbReference type="ChEBI" id="CHEBI:57798"/>
        <dbReference type="ChEBI" id="CHEBI:58130"/>
        <dbReference type="EC" id="3.1.3.8"/>
    </reaction>
    <physiologicalReaction direction="left-to-right" evidence="13">
        <dbReference type="Rhea" id="RHEA:16990"/>
    </physiologicalReaction>
</comment>
<gene>
    <name evidence="19" type="ORF">CC85DRAFT_275613</name>
</gene>
<dbReference type="InterPro" id="IPR016274">
    <property type="entry name" value="Histidine_acid_Pase_euk"/>
</dbReference>
<dbReference type="InterPro" id="IPR033379">
    <property type="entry name" value="Acid_Pase_AS"/>
</dbReference>
<dbReference type="GeneID" id="28982014"/>
<dbReference type="GO" id="GO:0016158">
    <property type="term" value="F:inositol hexakisphosphate 3-phosphatase activity"/>
    <property type="evidence" value="ECO:0007669"/>
    <property type="project" value="UniProtKB-EC"/>
</dbReference>
<evidence type="ECO:0000256" key="15">
    <source>
        <dbReference type="ARBA" id="ARBA00044262"/>
    </source>
</evidence>
<dbReference type="Pfam" id="PF00328">
    <property type="entry name" value="His_Phos_2"/>
    <property type="match status" value="1"/>
</dbReference>
<keyword evidence="6" id="KW-0325">Glycoprotein</keyword>
<keyword evidence="4" id="KW-0378">Hydrolase</keyword>
<dbReference type="STRING" id="879819.A0A0J1B219"/>
<evidence type="ECO:0000256" key="4">
    <source>
        <dbReference type="ARBA" id="ARBA00022801"/>
    </source>
</evidence>
<evidence type="ECO:0000256" key="5">
    <source>
        <dbReference type="ARBA" id="ARBA00023157"/>
    </source>
</evidence>
<dbReference type="PANTHER" id="PTHR20963:SF24">
    <property type="entry name" value="3-PHYTASE B"/>
    <property type="match status" value="1"/>
</dbReference>
<sequence>MADETTPLLSRRRRAPPFYAYPAIVAGLLLLFLLAAVASGYNLTGDEDTWVSNLGAYAPFVSLRVSGLPTGCRIDQVTVLHRHTGRYPTPGASERLRATLAKLANATVPAHASGAAFLRAADFEMHGWEFGELTDPGRRAAWDSGKDLRRRYDLPPFTRSAGGSRVLESARLFLQGLQGADYDPKAWPAIDLVIPEGDDANNTLCVHNCAAQRTGSAGVGERADVLHLLAPASARLSKLLSIDLEPEDIPNIAGMCGFDTARTGGWSAWCHLLHPDEWEAVGYVAEVERWYAFGGGSPYSRTMGAGWVNELIARLTDSPVSDNTCTNRTLDANPKTFPLGKRLFIDFTHDNEMVAIQAALGIKRHLPTSTDKVPERQWVLSSLVPFGARWSFERVVCGKERYLRMLVK</sequence>
<comment type="subunit">
    <text evidence="2">Monomer.</text>
</comment>
<evidence type="ECO:0000256" key="12">
    <source>
        <dbReference type="ARBA" id="ARBA00043748"/>
    </source>
</evidence>
<feature type="disulfide bond" evidence="17">
    <location>
        <begin position="72"/>
        <end position="397"/>
    </location>
</feature>
<evidence type="ECO:0000256" key="1">
    <source>
        <dbReference type="ARBA" id="ARBA00004613"/>
    </source>
</evidence>
<comment type="catalytic activity">
    <reaction evidence="10">
        <text>1D-myo-inositol 1,2-bisphosphate + H2O = 1D-myo-inositol 2-phosphate + phosphate</text>
        <dbReference type="Rhea" id="RHEA:77135"/>
        <dbReference type="ChEBI" id="CHEBI:15377"/>
        <dbReference type="ChEBI" id="CHEBI:43474"/>
        <dbReference type="ChEBI" id="CHEBI:84142"/>
        <dbReference type="ChEBI" id="CHEBI:195539"/>
    </reaction>
    <physiologicalReaction direction="left-to-right" evidence="10">
        <dbReference type="Rhea" id="RHEA:77136"/>
    </physiologicalReaction>
</comment>
<evidence type="ECO:0000256" key="10">
    <source>
        <dbReference type="ARBA" id="ARBA00043675"/>
    </source>
</evidence>
<keyword evidence="18" id="KW-0472">Membrane</keyword>
<evidence type="ECO:0000256" key="13">
    <source>
        <dbReference type="ARBA" id="ARBA00043788"/>
    </source>
</evidence>
<dbReference type="InterPro" id="IPR000560">
    <property type="entry name" value="His_Pase_clade-2"/>
</dbReference>
<feature type="transmembrane region" description="Helical" evidence="18">
    <location>
        <begin position="18"/>
        <end position="41"/>
    </location>
</feature>
<evidence type="ECO:0000256" key="6">
    <source>
        <dbReference type="ARBA" id="ARBA00023180"/>
    </source>
</evidence>
<dbReference type="PROSITE" id="PS00778">
    <property type="entry name" value="HIS_ACID_PHOSPHAT_2"/>
    <property type="match status" value="1"/>
</dbReference>
<evidence type="ECO:0000256" key="7">
    <source>
        <dbReference type="ARBA" id="ARBA00041857"/>
    </source>
</evidence>
<keyword evidence="18" id="KW-1133">Transmembrane helix</keyword>
<organism evidence="19 20">
    <name type="scientific">Cutaneotrichosporon oleaginosum</name>
    <dbReference type="NCBI Taxonomy" id="879819"/>
    <lineage>
        <taxon>Eukaryota</taxon>
        <taxon>Fungi</taxon>
        <taxon>Dikarya</taxon>
        <taxon>Basidiomycota</taxon>
        <taxon>Agaricomycotina</taxon>
        <taxon>Tremellomycetes</taxon>
        <taxon>Trichosporonales</taxon>
        <taxon>Trichosporonaceae</taxon>
        <taxon>Cutaneotrichosporon</taxon>
    </lineage>
</organism>
<feature type="disulfide bond" evidence="17">
    <location>
        <begin position="256"/>
        <end position="270"/>
    </location>
</feature>
<evidence type="ECO:0000256" key="14">
    <source>
        <dbReference type="ARBA" id="ARBA00044106"/>
    </source>
</evidence>
<evidence type="ECO:0000256" key="18">
    <source>
        <dbReference type="SAM" id="Phobius"/>
    </source>
</evidence>
<evidence type="ECO:0000313" key="20">
    <source>
        <dbReference type="Proteomes" id="UP000053611"/>
    </source>
</evidence>
<name>A0A0J1B219_9TREE</name>
<dbReference type="OrthoDB" id="6509975at2759"/>
<dbReference type="RefSeq" id="XP_018278155.1">
    <property type="nucleotide sequence ID" value="XM_018421411.1"/>
</dbReference>
<dbReference type="PANTHER" id="PTHR20963">
    <property type="entry name" value="MULTIPLE INOSITOL POLYPHOSPHATE PHOSPHATASE-RELATED"/>
    <property type="match status" value="1"/>
</dbReference>
<evidence type="ECO:0000256" key="2">
    <source>
        <dbReference type="ARBA" id="ARBA00011245"/>
    </source>
</evidence>
<keyword evidence="20" id="KW-1185">Reference proteome</keyword>
<keyword evidence="5 17" id="KW-1015">Disulfide bond</keyword>
<dbReference type="Proteomes" id="UP000053611">
    <property type="component" value="Unassembled WGS sequence"/>
</dbReference>
<evidence type="ECO:0000256" key="16">
    <source>
        <dbReference type="PIRSR" id="PIRSR000894-1"/>
    </source>
</evidence>
<dbReference type="SUPFAM" id="SSF53254">
    <property type="entry name" value="Phosphoglycerate mutase-like"/>
    <property type="match status" value="1"/>
</dbReference>
<evidence type="ECO:0000256" key="3">
    <source>
        <dbReference type="ARBA" id="ARBA00022525"/>
    </source>
</evidence>
<evidence type="ECO:0000256" key="11">
    <source>
        <dbReference type="ARBA" id="ARBA00043721"/>
    </source>
</evidence>